<name>A0A7J7ZQH7_RHIFE</name>
<evidence type="ECO:0000313" key="3">
    <source>
        <dbReference type="Proteomes" id="UP000585614"/>
    </source>
</evidence>
<protein>
    <submittedName>
        <fullName evidence="2">Uncharacterized protein</fullName>
    </submittedName>
</protein>
<proteinExistence type="predicted"/>
<organism evidence="2 3">
    <name type="scientific">Rhinolophus ferrumequinum</name>
    <name type="common">Greater horseshoe bat</name>
    <dbReference type="NCBI Taxonomy" id="59479"/>
    <lineage>
        <taxon>Eukaryota</taxon>
        <taxon>Metazoa</taxon>
        <taxon>Chordata</taxon>
        <taxon>Craniata</taxon>
        <taxon>Vertebrata</taxon>
        <taxon>Euteleostomi</taxon>
        <taxon>Mammalia</taxon>
        <taxon>Eutheria</taxon>
        <taxon>Laurasiatheria</taxon>
        <taxon>Chiroptera</taxon>
        <taxon>Yinpterochiroptera</taxon>
        <taxon>Rhinolophoidea</taxon>
        <taxon>Rhinolophidae</taxon>
        <taxon>Rhinolophinae</taxon>
        <taxon>Rhinolophus</taxon>
    </lineage>
</organism>
<sequence>MLLWRHLRRLQVSCGPSGIGKQLNFACASLKGKGITTREGAHSSHPLGWKVPMEKGGVKGEQLETNGSPGASVDATLKTSLSPGSREDKASRQMLALADGSPSALSSSCLEISKLKTEKVIKLGFN</sequence>
<evidence type="ECO:0000256" key="1">
    <source>
        <dbReference type="SAM" id="MobiDB-lite"/>
    </source>
</evidence>
<evidence type="ECO:0000313" key="2">
    <source>
        <dbReference type="EMBL" id="KAF6376378.1"/>
    </source>
</evidence>
<dbReference type="AlphaFoldDB" id="A0A7J7ZQH7"/>
<accession>A0A7J7ZQH7</accession>
<reference evidence="2 3" key="1">
    <citation type="journal article" date="2020" name="Nature">
        <title>Six reference-quality genomes reveal evolution of bat adaptations.</title>
        <authorList>
            <person name="Jebb D."/>
            <person name="Huang Z."/>
            <person name="Pippel M."/>
            <person name="Hughes G.M."/>
            <person name="Lavrichenko K."/>
            <person name="Devanna P."/>
            <person name="Winkler S."/>
            <person name="Jermiin L.S."/>
            <person name="Skirmuntt E.C."/>
            <person name="Katzourakis A."/>
            <person name="Burkitt-Gray L."/>
            <person name="Ray D.A."/>
            <person name="Sullivan K.A.M."/>
            <person name="Roscito J.G."/>
            <person name="Kirilenko B.M."/>
            <person name="Davalos L.M."/>
            <person name="Corthals A.P."/>
            <person name="Power M.L."/>
            <person name="Jones G."/>
            <person name="Ransome R.D."/>
            <person name="Dechmann D.K.N."/>
            <person name="Locatelli A.G."/>
            <person name="Puechmaille S.J."/>
            <person name="Fedrigo O."/>
            <person name="Jarvis E.D."/>
            <person name="Hiller M."/>
            <person name="Vernes S.C."/>
            <person name="Myers E.W."/>
            <person name="Teeling E.C."/>
        </authorList>
    </citation>
    <scope>NUCLEOTIDE SEQUENCE [LARGE SCALE GENOMIC DNA]</scope>
    <source>
        <strain evidence="2">MRhiFer1</strain>
        <tissue evidence="2">Lung</tissue>
    </source>
</reference>
<dbReference type="EMBL" id="JACAGC010000003">
    <property type="protein sequence ID" value="KAF6376378.1"/>
    <property type="molecule type" value="Genomic_DNA"/>
</dbReference>
<comment type="caution">
    <text evidence="2">The sequence shown here is derived from an EMBL/GenBank/DDBJ whole genome shotgun (WGS) entry which is preliminary data.</text>
</comment>
<feature type="region of interest" description="Disordered" evidence="1">
    <location>
        <begin position="36"/>
        <end position="91"/>
    </location>
</feature>
<feature type="compositionally biased region" description="Basic and acidic residues" evidence="1">
    <location>
        <begin position="52"/>
        <end position="62"/>
    </location>
</feature>
<gene>
    <name evidence="2" type="ORF">mRhiFer1_009571</name>
</gene>
<dbReference type="Proteomes" id="UP000585614">
    <property type="component" value="Unassembled WGS sequence"/>
</dbReference>